<evidence type="ECO:0000313" key="1">
    <source>
        <dbReference type="EMBL" id="KAL1380306.1"/>
    </source>
</evidence>
<protein>
    <recommendedName>
        <fullName evidence="3">GIY-YIG domain-containing protein</fullName>
    </recommendedName>
</protein>
<dbReference type="Gene3D" id="3.40.1440.10">
    <property type="entry name" value="GIY-YIG endonuclease"/>
    <property type="match status" value="1"/>
</dbReference>
<evidence type="ECO:0008006" key="3">
    <source>
        <dbReference type="Google" id="ProtNLM"/>
    </source>
</evidence>
<dbReference type="SUPFAM" id="SSF82771">
    <property type="entry name" value="GIY-YIG endonuclease"/>
    <property type="match status" value="1"/>
</dbReference>
<dbReference type="Proteomes" id="UP001562425">
    <property type="component" value="Unassembled WGS sequence"/>
</dbReference>
<dbReference type="CDD" id="cd10442">
    <property type="entry name" value="GIY-YIG_PLEs"/>
    <property type="match status" value="1"/>
</dbReference>
<dbReference type="AlphaFoldDB" id="A0ABD1CV48"/>
<organism evidence="1 2">
    <name type="scientific">Culex pipiens pipiens</name>
    <name type="common">Northern house mosquito</name>
    <dbReference type="NCBI Taxonomy" id="38569"/>
    <lineage>
        <taxon>Eukaryota</taxon>
        <taxon>Metazoa</taxon>
        <taxon>Ecdysozoa</taxon>
        <taxon>Arthropoda</taxon>
        <taxon>Hexapoda</taxon>
        <taxon>Insecta</taxon>
        <taxon>Pterygota</taxon>
        <taxon>Neoptera</taxon>
        <taxon>Endopterygota</taxon>
        <taxon>Diptera</taxon>
        <taxon>Nematocera</taxon>
        <taxon>Culicoidea</taxon>
        <taxon>Culicidae</taxon>
        <taxon>Culicinae</taxon>
        <taxon>Culicini</taxon>
        <taxon>Culex</taxon>
        <taxon>Culex</taxon>
    </lineage>
</organism>
<reference evidence="1 2" key="1">
    <citation type="submission" date="2024-05" db="EMBL/GenBank/DDBJ databases">
        <title>Culex pipiens pipiens assembly and annotation.</title>
        <authorList>
            <person name="Alout H."/>
            <person name="Durand T."/>
        </authorList>
    </citation>
    <scope>NUCLEOTIDE SEQUENCE [LARGE SCALE GENOMIC DNA]</scope>
    <source>
        <strain evidence="1">HA-2024</strain>
        <tissue evidence="1">Whole body</tissue>
    </source>
</reference>
<accession>A0ABD1CV48</accession>
<sequence>MTSSVQQLPHVFRETVAENRVDALYNSLNHVARGLEPGEKFASLPYIPNLSEKIGKVLRKHGIVAAFKPMDKQHVVYSVPCGACGMEYIGQTSQYLEKRLSQHQSSVRLNTGGTGLTQHAIERGHQFDYAKTKILERVEKERNRKAAEMVHIKLREGSTVNLQRESTAMSNVYTGVVNKLRDLRVAAHTNTSVASSIEGVWG</sequence>
<name>A0ABD1CV48_CULPP</name>
<dbReference type="InterPro" id="IPR035901">
    <property type="entry name" value="GIY-YIG_endonuc_sf"/>
</dbReference>
<comment type="caution">
    <text evidence="1">The sequence shown here is derived from an EMBL/GenBank/DDBJ whole genome shotgun (WGS) entry which is preliminary data.</text>
</comment>
<proteinExistence type="predicted"/>
<evidence type="ECO:0000313" key="2">
    <source>
        <dbReference type="Proteomes" id="UP001562425"/>
    </source>
</evidence>
<gene>
    <name evidence="1" type="ORF">pipiens_014309</name>
</gene>
<dbReference type="EMBL" id="JBEHCU010009217">
    <property type="protein sequence ID" value="KAL1380306.1"/>
    <property type="molecule type" value="Genomic_DNA"/>
</dbReference>
<keyword evidence="2" id="KW-1185">Reference proteome</keyword>